<feature type="transmembrane region" description="Helical" evidence="6">
    <location>
        <begin position="192"/>
        <end position="212"/>
    </location>
</feature>
<dbReference type="Gene3D" id="1.10.3730.20">
    <property type="match status" value="1"/>
</dbReference>
<feature type="transmembrane region" description="Helical" evidence="6">
    <location>
        <begin position="131"/>
        <end position="148"/>
    </location>
</feature>
<dbReference type="InterPro" id="IPR050638">
    <property type="entry name" value="AA-Vitamin_Transporters"/>
</dbReference>
<feature type="transmembrane region" description="Helical" evidence="6">
    <location>
        <begin position="256"/>
        <end position="275"/>
    </location>
</feature>
<name>A0A2H3NM77_9BACT</name>
<dbReference type="PANTHER" id="PTHR32322">
    <property type="entry name" value="INNER MEMBRANE TRANSPORTER"/>
    <property type="match status" value="1"/>
</dbReference>
<gene>
    <name evidence="8" type="ORF">CRI93_08015</name>
</gene>
<feature type="transmembrane region" description="Helical" evidence="6">
    <location>
        <begin position="12"/>
        <end position="34"/>
    </location>
</feature>
<comment type="caution">
    <text evidence="8">The sequence shown here is derived from an EMBL/GenBank/DDBJ whole genome shotgun (WGS) entry which is preliminary data.</text>
</comment>
<feature type="domain" description="EamA" evidence="7">
    <location>
        <begin position="162"/>
        <end position="297"/>
    </location>
</feature>
<protein>
    <submittedName>
        <fullName evidence="8">EamA family transporter</fullName>
    </submittedName>
</protein>
<dbReference type="GO" id="GO:0016020">
    <property type="term" value="C:membrane"/>
    <property type="evidence" value="ECO:0007669"/>
    <property type="project" value="UniProtKB-SubCell"/>
</dbReference>
<accession>A0A2H3NM77</accession>
<evidence type="ECO:0000256" key="5">
    <source>
        <dbReference type="ARBA" id="ARBA00023136"/>
    </source>
</evidence>
<evidence type="ECO:0000256" key="4">
    <source>
        <dbReference type="ARBA" id="ARBA00022989"/>
    </source>
</evidence>
<dbReference type="PANTHER" id="PTHR32322:SF2">
    <property type="entry name" value="EAMA DOMAIN-CONTAINING PROTEIN"/>
    <property type="match status" value="1"/>
</dbReference>
<keyword evidence="4 6" id="KW-1133">Transmembrane helix</keyword>
<evidence type="ECO:0000256" key="6">
    <source>
        <dbReference type="SAM" id="Phobius"/>
    </source>
</evidence>
<evidence type="ECO:0000313" key="9">
    <source>
        <dbReference type="Proteomes" id="UP000221024"/>
    </source>
</evidence>
<dbReference type="RefSeq" id="WP_098062103.1">
    <property type="nucleotide sequence ID" value="NZ_PDEP01000006.1"/>
</dbReference>
<feature type="transmembrane region" description="Helical" evidence="6">
    <location>
        <begin position="40"/>
        <end position="61"/>
    </location>
</feature>
<dbReference type="Pfam" id="PF00892">
    <property type="entry name" value="EamA"/>
    <property type="match status" value="2"/>
</dbReference>
<sequence length="306" mass="32939">MAPSSDTRSWLADASLISVVFIWGANFPILKAALTVMHPFVLNIFRFSISVALLGGIYLWRRGDRSFWAPMRSHGWSIVGLGLAGYFVYQVLFIVSVNNTTAGSAALIMAGAPLWTALIGRLSGLEVLRGLAWVGLFISLAGTALVILDGATNTALTESSLFGNTMMLIGAVVWGGFTTYNKAIVHDVSPLGVTFFGLLVALPLLVGLGIPYWSTVQWTEVDAWVWWAILYSGALSTGIAFLIWNNAVKTVGPSNTAVYNNLVPFVAVLGGAWFLGESVTTLQLLGGALIIGGVVWMRRVRQRRTV</sequence>
<dbReference type="EMBL" id="PDEP01000006">
    <property type="protein sequence ID" value="PEN07075.1"/>
    <property type="molecule type" value="Genomic_DNA"/>
</dbReference>
<evidence type="ECO:0000256" key="3">
    <source>
        <dbReference type="ARBA" id="ARBA00022692"/>
    </source>
</evidence>
<feature type="transmembrane region" description="Helical" evidence="6">
    <location>
        <begin position="101"/>
        <end position="119"/>
    </location>
</feature>
<evidence type="ECO:0000256" key="1">
    <source>
        <dbReference type="ARBA" id="ARBA00004141"/>
    </source>
</evidence>
<comment type="subcellular location">
    <subcellularLocation>
        <location evidence="1">Membrane</location>
        <topology evidence="1">Multi-pass membrane protein</topology>
    </subcellularLocation>
</comment>
<feature type="transmembrane region" description="Helical" evidence="6">
    <location>
        <begin position="281"/>
        <end position="297"/>
    </location>
</feature>
<dbReference type="Proteomes" id="UP000221024">
    <property type="component" value="Unassembled WGS sequence"/>
</dbReference>
<keyword evidence="3 6" id="KW-0812">Transmembrane</keyword>
<proteinExistence type="inferred from homology"/>
<dbReference type="SUPFAM" id="SSF103481">
    <property type="entry name" value="Multidrug resistance efflux transporter EmrE"/>
    <property type="match status" value="2"/>
</dbReference>
<feature type="domain" description="EamA" evidence="7">
    <location>
        <begin position="13"/>
        <end position="147"/>
    </location>
</feature>
<reference evidence="8 9" key="1">
    <citation type="submission" date="2017-10" db="EMBL/GenBank/DDBJ databases">
        <title>Draft genome of Longimonas halophila.</title>
        <authorList>
            <person name="Goh K.M."/>
            <person name="Shamsir M.S."/>
            <person name="Lim S.W."/>
        </authorList>
    </citation>
    <scope>NUCLEOTIDE SEQUENCE [LARGE SCALE GENOMIC DNA]</scope>
    <source>
        <strain evidence="8 9">KCTC 42399</strain>
    </source>
</reference>
<keyword evidence="5 6" id="KW-0472">Membrane</keyword>
<evidence type="ECO:0000256" key="2">
    <source>
        <dbReference type="ARBA" id="ARBA00007362"/>
    </source>
</evidence>
<dbReference type="InterPro" id="IPR000620">
    <property type="entry name" value="EamA_dom"/>
</dbReference>
<evidence type="ECO:0000313" key="8">
    <source>
        <dbReference type="EMBL" id="PEN07075.1"/>
    </source>
</evidence>
<dbReference type="OrthoDB" id="9805239at2"/>
<feature type="transmembrane region" description="Helical" evidence="6">
    <location>
        <begin position="160"/>
        <end position="180"/>
    </location>
</feature>
<dbReference type="InterPro" id="IPR037185">
    <property type="entry name" value="EmrE-like"/>
</dbReference>
<organism evidence="8 9">
    <name type="scientific">Longimonas halophila</name>
    <dbReference type="NCBI Taxonomy" id="1469170"/>
    <lineage>
        <taxon>Bacteria</taxon>
        <taxon>Pseudomonadati</taxon>
        <taxon>Rhodothermota</taxon>
        <taxon>Rhodothermia</taxon>
        <taxon>Rhodothermales</taxon>
        <taxon>Salisaetaceae</taxon>
        <taxon>Longimonas</taxon>
    </lineage>
</organism>
<evidence type="ECO:0000259" key="7">
    <source>
        <dbReference type="Pfam" id="PF00892"/>
    </source>
</evidence>
<keyword evidence="9" id="KW-1185">Reference proteome</keyword>
<feature type="transmembrane region" description="Helical" evidence="6">
    <location>
        <begin position="224"/>
        <end position="244"/>
    </location>
</feature>
<feature type="transmembrane region" description="Helical" evidence="6">
    <location>
        <begin position="73"/>
        <end position="95"/>
    </location>
</feature>
<dbReference type="AlphaFoldDB" id="A0A2H3NM77"/>
<comment type="similarity">
    <text evidence="2">Belongs to the EamA transporter family.</text>
</comment>